<organism evidence="2 3">
    <name type="scientific">Mycolicibacterium arenosum</name>
    <dbReference type="NCBI Taxonomy" id="2952157"/>
    <lineage>
        <taxon>Bacteria</taxon>
        <taxon>Bacillati</taxon>
        <taxon>Actinomycetota</taxon>
        <taxon>Actinomycetes</taxon>
        <taxon>Mycobacteriales</taxon>
        <taxon>Mycobacteriaceae</taxon>
        <taxon>Mycolicibacterium</taxon>
    </lineage>
</organism>
<dbReference type="RefSeq" id="WP_255060281.1">
    <property type="nucleotide sequence ID" value="NZ_JANDBD010000004.1"/>
</dbReference>
<protein>
    <submittedName>
        <fullName evidence="2">Phosphotransferase family protein</fullName>
    </submittedName>
</protein>
<dbReference type="Pfam" id="PF01636">
    <property type="entry name" value="APH"/>
    <property type="match status" value="1"/>
</dbReference>
<comment type="caution">
    <text evidence="2">The sequence shown here is derived from an EMBL/GenBank/DDBJ whole genome shotgun (WGS) entry which is preliminary data.</text>
</comment>
<evidence type="ECO:0000313" key="2">
    <source>
        <dbReference type="EMBL" id="MCP9273041.1"/>
    </source>
</evidence>
<dbReference type="EMBL" id="JANDBD010000004">
    <property type="protein sequence ID" value="MCP9273041.1"/>
    <property type="molecule type" value="Genomic_DNA"/>
</dbReference>
<evidence type="ECO:0000259" key="1">
    <source>
        <dbReference type="Pfam" id="PF01636"/>
    </source>
</evidence>
<dbReference type="PANTHER" id="PTHR21310">
    <property type="entry name" value="AMINOGLYCOSIDE PHOSPHOTRANSFERASE-RELATED-RELATED"/>
    <property type="match status" value="1"/>
</dbReference>
<gene>
    <name evidence="2" type="ORF">NM203_12695</name>
</gene>
<dbReference type="InterPro" id="IPR011009">
    <property type="entry name" value="Kinase-like_dom_sf"/>
</dbReference>
<dbReference type="InterPro" id="IPR041726">
    <property type="entry name" value="ACAD10_11_N"/>
</dbReference>
<name>A0ABT1M1N3_9MYCO</name>
<feature type="domain" description="Aminoglycoside phosphotransferase" evidence="1">
    <location>
        <begin position="53"/>
        <end position="262"/>
    </location>
</feature>
<dbReference type="Gene3D" id="3.30.200.20">
    <property type="entry name" value="Phosphorylase Kinase, domain 1"/>
    <property type="match status" value="1"/>
</dbReference>
<dbReference type="Proteomes" id="UP001651690">
    <property type="component" value="Unassembled WGS sequence"/>
</dbReference>
<keyword evidence="3" id="KW-1185">Reference proteome</keyword>
<reference evidence="2 3" key="1">
    <citation type="submission" date="2022-06" db="EMBL/GenBank/DDBJ databases">
        <title>Mycolicibacterium sp. CAU 1645 isolated from seawater.</title>
        <authorList>
            <person name="Kim W."/>
        </authorList>
    </citation>
    <scope>NUCLEOTIDE SEQUENCE [LARGE SCALE GENOMIC DNA]</scope>
    <source>
        <strain evidence="2 3">CAU 1645</strain>
    </source>
</reference>
<proteinExistence type="predicted"/>
<dbReference type="SUPFAM" id="SSF56112">
    <property type="entry name" value="Protein kinase-like (PK-like)"/>
    <property type="match status" value="1"/>
</dbReference>
<dbReference type="Gene3D" id="3.90.1200.10">
    <property type="match status" value="1"/>
</dbReference>
<dbReference type="CDD" id="cd05154">
    <property type="entry name" value="ACAD10_11_N-like"/>
    <property type="match status" value="1"/>
</dbReference>
<dbReference type="InterPro" id="IPR051678">
    <property type="entry name" value="AGP_Transferase"/>
</dbReference>
<sequence>MAGITLAQRDLPGTQRSLGEWFERRFGEPVTVSGLEAANKASGWSCESLKFSVRRADGAAADYVVRIPPTGGGIFAEYDLLAQTRTQELLRGYGIATPSPLYYEPDDTWIGSRFLVMPRIVGHTPSDTSYAKRGWLLDSGPDVQRRVHDGFLDILLALHRVPQNEAPWLARPSGVGNTAELTWWRDYVEWGTDGDVPGVMVDAFDWLRRRLPDDPDRLVLCWGDARFSNAIYADDGELLAALDWEQACWCPAELDFGWWLATRRQMLEVAGLTLDPELPGFDSRATVVARFEEMIGRPLDDLHWYEVFAMVRMSCCIVRMQSLLRSIGQGDHFLAKAPILPTFAVEAING</sequence>
<accession>A0ABT1M1N3</accession>
<evidence type="ECO:0000313" key="3">
    <source>
        <dbReference type="Proteomes" id="UP001651690"/>
    </source>
</evidence>
<dbReference type="InterPro" id="IPR002575">
    <property type="entry name" value="Aminoglycoside_PTrfase"/>
</dbReference>